<feature type="domain" description="PAS" evidence="13">
    <location>
        <begin position="326"/>
        <end position="368"/>
    </location>
</feature>
<dbReference type="AlphaFoldDB" id="A0A8E2QGE8"/>
<dbReference type="Pfam" id="PF02518">
    <property type="entry name" value="HATPase_c"/>
    <property type="match status" value="1"/>
</dbReference>
<evidence type="ECO:0000256" key="7">
    <source>
        <dbReference type="ARBA" id="ARBA00023136"/>
    </source>
</evidence>
<dbReference type="Pfam" id="PF00072">
    <property type="entry name" value="Response_reg"/>
    <property type="match status" value="1"/>
</dbReference>
<keyword evidence="9" id="KW-0175">Coiled coil</keyword>
<comment type="caution">
    <text evidence="8">Lacks conserved residue(s) required for the propagation of feature annotation.</text>
</comment>
<evidence type="ECO:0000259" key="13">
    <source>
        <dbReference type="PROSITE" id="PS50112"/>
    </source>
</evidence>
<evidence type="ECO:0000256" key="6">
    <source>
        <dbReference type="ARBA" id="ARBA00023012"/>
    </source>
</evidence>
<dbReference type="InterPro" id="IPR036097">
    <property type="entry name" value="HisK_dim/P_sf"/>
</dbReference>
<protein>
    <recommendedName>
        <fullName evidence="2">histidine kinase</fullName>
        <ecNumber evidence="2">2.7.13.3</ecNumber>
    </recommendedName>
</protein>
<dbReference type="InterPro" id="IPR013656">
    <property type="entry name" value="PAS_4"/>
</dbReference>
<dbReference type="InterPro" id="IPR004358">
    <property type="entry name" value="Sig_transdc_His_kin-like_C"/>
</dbReference>
<dbReference type="Gene3D" id="3.30.450.20">
    <property type="entry name" value="PAS domain"/>
    <property type="match status" value="1"/>
</dbReference>
<feature type="domain" description="Response regulatory" evidence="12">
    <location>
        <begin position="819"/>
        <end position="929"/>
    </location>
</feature>
<dbReference type="PANTHER" id="PTHR43711:SF1">
    <property type="entry name" value="HISTIDINE KINASE 1"/>
    <property type="match status" value="1"/>
</dbReference>
<keyword evidence="7 10" id="KW-0472">Membrane</keyword>
<evidence type="ECO:0000259" key="12">
    <source>
        <dbReference type="PROSITE" id="PS50110"/>
    </source>
</evidence>
<dbReference type="SUPFAM" id="SSF52172">
    <property type="entry name" value="CheY-like"/>
    <property type="match status" value="2"/>
</dbReference>
<dbReference type="PROSITE" id="PS50109">
    <property type="entry name" value="HIS_KIN"/>
    <property type="match status" value="1"/>
</dbReference>
<gene>
    <name evidence="14" type="ORF">CXK95_07170</name>
</gene>
<dbReference type="InterPro" id="IPR035965">
    <property type="entry name" value="PAS-like_dom_sf"/>
</dbReference>
<dbReference type="InterPro" id="IPR050736">
    <property type="entry name" value="Sensor_HK_Regulatory"/>
</dbReference>
<dbReference type="SMART" id="SM00091">
    <property type="entry name" value="PAS"/>
    <property type="match status" value="2"/>
</dbReference>
<dbReference type="InterPro" id="IPR000014">
    <property type="entry name" value="PAS"/>
</dbReference>
<proteinExistence type="predicted"/>
<dbReference type="InterPro" id="IPR003661">
    <property type="entry name" value="HisK_dim/P_dom"/>
</dbReference>
<dbReference type="PROSITE" id="PS50112">
    <property type="entry name" value="PAS"/>
    <property type="match status" value="1"/>
</dbReference>
<evidence type="ECO:0000259" key="11">
    <source>
        <dbReference type="PROSITE" id="PS50109"/>
    </source>
</evidence>
<dbReference type="Gene3D" id="3.30.565.10">
    <property type="entry name" value="Histidine kinase-like ATPase, C-terminal domain"/>
    <property type="match status" value="1"/>
</dbReference>
<dbReference type="CDD" id="cd19410">
    <property type="entry name" value="HK9-like_sensor"/>
    <property type="match status" value="1"/>
</dbReference>
<dbReference type="EC" id="2.7.13.3" evidence="2"/>
<evidence type="ECO:0000256" key="3">
    <source>
        <dbReference type="ARBA" id="ARBA00022553"/>
    </source>
</evidence>
<accession>A0A8E2QGE8</accession>
<dbReference type="PRINTS" id="PR00344">
    <property type="entry name" value="BCTRLSENSOR"/>
</dbReference>
<evidence type="ECO:0000256" key="10">
    <source>
        <dbReference type="SAM" id="Phobius"/>
    </source>
</evidence>
<evidence type="ECO:0000256" key="9">
    <source>
        <dbReference type="SAM" id="Coils"/>
    </source>
</evidence>
<evidence type="ECO:0000256" key="5">
    <source>
        <dbReference type="ARBA" id="ARBA00022777"/>
    </source>
</evidence>
<dbReference type="Pfam" id="PF08448">
    <property type="entry name" value="PAS_4"/>
    <property type="match status" value="1"/>
</dbReference>
<dbReference type="GO" id="GO:0005886">
    <property type="term" value="C:plasma membrane"/>
    <property type="evidence" value="ECO:0007669"/>
    <property type="project" value="UniProtKB-ARBA"/>
</dbReference>
<dbReference type="SUPFAM" id="SSF47384">
    <property type="entry name" value="Homodimeric domain of signal transducing histidine kinase"/>
    <property type="match status" value="1"/>
</dbReference>
<dbReference type="SMART" id="SM00448">
    <property type="entry name" value="REC"/>
    <property type="match status" value="2"/>
</dbReference>
<feature type="domain" description="Response regulatory" evidence="12">
    <location>
        <begin position="691"/>
        <end position="811"/>
    </location>
</feature>
<reference evidence="14 15" key="1">
    <citation type="submission" date="2018-01" db="EMBL/GenBank/DDBJ databases">
        <title>Denitrification phenotypes of diverse strains of Pseudomonas stutzeri.</title>
        <authorList>
            <person name="Milligan D.A."/>
            <person name="Bergaust L."/>
            <person name="Bakken L.R."/>
            <person name="Frostegard A."/>
        </authorList>
    </citation>
    <scope>NUCLEOTIDE SEQUENCE [LARGE SCALE GENOMIC DNA]</scope>
    <source>
        <strain evidence="14 15">DSM 50238</strain>
    </source>
</reference>
<dbReference type="InterPro" id="IPR001789">
    <property type="entry name" value="Sig_transdc_resp-reg_receiver"/>
</dbReference>
<feature type="transmembrane region" description="Helical" evidence="10">
    <location>
        <begin position="6"/>
        <end position="26"/>
    </location>
</feature>
<dbReference type="Proteomes" id="UP000235881">
    <property type="component" value="Unassembled WGS sequence"/>
</dbReference>
<keyword evidence="15" id="KW-1185">Reference proteome</keyword>
<dbReference type="FunFam" id="3.30.565.10:FF:000006">
    <property type="entry name" value="Sensor histidine kinase WalK"/>
    <property type="match status" value="1"/>
</dbReference>
<evidence type="ECO:0000313" key="15">
    <source>
        <dbReference type="Proteomes" id="UP000235881"/>
    </source>
</evidence>
<dbReference type="Pfam" id="PF00512">
    <property type="entry name" value="HisKA"/>
    <property type="match status" value="1"/>
</dbReference>
<dbReference type="CDD" id="cd00130">
    <property type="entry name" value="PAS"/>
    <property type="match status" value="1"/>
</dbReference>
<keyword evidence="10" id="KW-1133">Transmembrane helix</keyword>
<keyword evidence="4" id="KW-0808">Transferase</keyword>
<sequence length="944" mass="104062">MHTRPAIRWHPFAFVVAFMLLVALGWQGKRTQEAVLQTNQAVSQSLETITAIQAIRSALQDIETGTRGFVITADEAYLDAYASGLIELEAHRRQLQEFADARGYPQQRWFEQFDSTAAERLTIAASNIRVRRESGLATAATHLHQAGGKQLMDRLRELLDGVERRERQQLTDASLAVRETIAHSRRVALIGSLLVAALFFAALWAVRRNLVTRQALARQAQAGEARLDALLQTIPDQLYAIDARQQVSSLSQPRSIRGPAPQAIEPLLLDLLAQPDADYPRQNIWCEVASRRMFEVRLLPTGLGDHLAIARDITELQRNRDSLQQQQAFLRKVVDTDENLIFVRDAHGRFLLCNTAFAALLDCQPQHIEQRRLDELPGAQRLLPLLQGESELLAGGELRSSDVSLIDAFGQERWLQLVKRPLRLSPSICHVVTVAVDISLRRRMEQMKTEFISTVSHELRTPLTAIRGALGMLASGFVAPGTAEAQPLLEIAHKNSERLVRLINDILDIEKLEAGRLTFDLQLCDVRALVAQALHDIEPYARSFDVQLQQVPPDAAARVEANLDPDRFAQIMANLLSNAIKHSPAGGRVSVDLRSGADGLELGVQDQGPGIPESFRGRIFERFAQADASDARRRGGTGLGLAITRSLVEQMHGSIGFDSQEGRGTRFWLRLPLATASAPALAPPAAAGQSHILIVEPDCAAAARLAETLHEQGYATLLAATALDARDLLAEYRVQALTLSPALADEDVGAFLQGLRSQPAYRHLPVLIVGLQPQRRDEDDGQLRGGAVRVIDWLPKPVDPARLLDVVNACLTEHPARPRILHVEDDQDLRLLLARQIEPLDIELQGAASLAEARRLLGAQSYQLAIVDLMLPDGDGSELFDQLAQAVPPPPVIIFSALDAPVHDSRLVLRQLVKSRHDGRELGALIQHLLHHRTPATEADEDDA</sequence>
<feature type="domain" description="Histidine kinase" evidence="11">
    <location>
        <begin position="454"/>
        <end position="675"/>
    </location>
</feature>
<dbReference type="CDD" id="cd16922">
    <property type="entry name" value="HATPase_EvgS-ArcB-TorS-like"/>
    <property type="match status" value="1"/>
</dbReference>
<dbReference type="PROSITE" id="PS50110">
    <property type="entry name" value="RESPONSE_REGULATORY"/>
    <property type="match status" value="2"/>
</dbReference>
<dbReference type="SUPFAM" id="SSF55874">
    <property type="entry name" value="ATPase domain of HSP90 chaperone/DNA topoisomerase II/histidine kinase"/>
    <property type="match status" value="1"/>
</dbReference>
<keyword evidence="6" id="KW-0902">Two-component regulatory system</keyword>
<dbReference type="FunFam" id="1.10.287.130:FF:000001">
    <property type="entry name" value="Two-component sensor histidine kinase"/>
    <property type="match status" value="1"/>
</dbReference>
<evidence type="ECO:0000256" key="4">
    <source>
        <dbReference type="ARBA" id="ARBA00022679"/>
    </source>
</evidence>
<dbReference type="InterPro" id="IPR003594">
    <property type="entry name" value="HATPase_dom"/>
</dbReference>
<evidence type="ECO:0000256" key="8">
    <source>
        <dbReference type="PROSITE-ProRule" id="PRU00169"/>
    </source>
</evidence>
<dbReference type="SMART" id="SM00388">
    <property type="entry name" value="HisKA"/>
    <property type="match status" value="1"/>
</dbReference>
<keyword evidence="5 14" id="KW-0418">Kinase</keyword>
<dbReference type="CDD" id="cd00156">
    <property type="entry name" value="REC"/>
    <property type="match status" value="1"/>
</dbReference>
<dbReference type="InterPro" id="IPR005467">
    <property type="entry name" value="His_kinase_dom"/>
</dbReference>
<dbReference type="Gene3D" id="1.10.287.130">
    <property type="match status" value="1"/>
</dbReference>
<dbReference type="Gene3D" id="3.40.50.2300">
    <property type="match status" value="2"/>
</dbReference>
<comment type="catalytic activity">
    <reaction evidence="1">
        <text>ATP + protein L-histidine = ADP + protein N-phospho-L-histidine.</text>
        <dbReference type="EC" id="2.7.13.3"/>
    </reaction>
</comment>
<keyword evidence="3 8" id="KW-0597">Phosphoprotein</keyword>
<dbReference type="SUPFAM" id="SSF55785">
    <property type="entry name" value="PYP-like sensor domain (PAS domain)"/>
    <property type="match status" value="1"/>
</dbReference>
<dbReference type="SMART" id="SM00387">
    <property type="entry name" value="HATPase_c"/>
    <property type="match status" value="1"/>
</dbReference>
<dbReference type="GO" id="GO:0000155">
    <property type="term" value="F:phosphorelay sensor kinase activity"/>
    <property type="evidence" value="ECO:0007669"/>
    <property type="project" value="InterPro"/>
</dbReference>
<dbReference type="Pfam" id="PF05227">
    <property type="entry name" value="CHASE3"/>
    <property type="match status" value="1"/>
</dbReference>
<feature type="coiled-coil region" evidence="9">
    <location>
        <begin position="306"/>
        <end position="333"/>
    </location>
</feature>
<dbReference type="InterPro" id="IPR011006">
    <property type="entry name" value="CheY-like_superfamily"/>
</dbReference>
<dbReference type="NCBIfam" id="TIGR00229">
    <property type="entry name" value="sensory_box"/>
    <property type="match status" value="1"/>
</dbReference>
<dbReference type="EMBL" id="POUK01000002">
    <property type="protein sequence ID" value="PNF77460.1"/>
    <property type="molecule type" value="Genomic_DNA"/>
</dbReference>
<evidence type="ECO:0000256" key="2">
    <source>
        <dbReference type="ARBA" id="ARBA00012438"/>
    </source>
</evidence>
<keyword evidence="10" id="KW-0812">Transmembrane</keyword>
<feature type="transmembrane region" description="Helical" evidence="10">
    <location>
        <begin position="187"/>
        <end position="206"/>
    </location>
</feature>
<dbReference type="InterPro" id="IPR036890">
    <property type="entry name" value="HATPase_C_sf"/>
</dbReference>
<evidence type="ECO:0000256" key="1">
    <source>
        <dbReference type="ARBA" id="ARBA00000085"/>
    </source>
</evidence>
<dbReference type="CDD" id="cd00082">
    <property type="entry name" value="HisKA"/>
    <property type="match status" value="1"/>
</dbReference>
<feature type="modified residue" description="4-aspartylphosphate" evidence="8">
    <location>
        <position position="868"/>
    </location>
</feature>
<dbReference type="InterPro" id="IPR007891">
    <property type="entry name" value="CHASE3"/>
</dbReference>
<name>A0A8E2QGE8_9GAMM</name>
<evidence type="ECO:0000313" key="14">
    <source>
        <dbReference type="EMBL" id="PNF77460.1"/>
    </source>
</evidence>
<organism evidence="14 15">
    <name type="scientific">Stutzerimonas degradans</name>
    <dbReference type="NCBI Taxonomy" id="2968968"/>
    <lineage>
        <taxon>Bacteria</taxon>
        <taxon>Pseudomonadati</taxon>
        <taxon>Pseudomonadota</taxon>
        <taxon>Gammaproteobacteria</taxon>
        <taxon>Pseudomonadales</taxon>
        <taxon>Pseudomonadaceae</taxon>
        <taxon>Stutzerimonas</taxon>
    </lineage>
</organism>
<comment type="caution">
    <text evidence="14">The sequence shown here is derived from an EMBL/GenBank/DDBJ whole genome shotgun (WGS) entry which is preliminary data.</text>
</comment>
<dbReference type="PANTHER" id="PTHR43711">
    <property type="entry name" value="TWO-COMPONENT HISTIDINE KINASE"/>
    <property type="match status" value="1"/>
</dbReference>